<feature type="region of interest" description="Disordered" evidence="2">
    <location>
        <begin position="427"/>
        <end position="451"/>
    </location>
</feature>
<comment type="caution">
    <text evidence="4">The sequence shown here is derived from an EMBL/GenBank/DDBJ whole genome shotgun (WGS) entry which is preliminary data.</text>
</comment>
<evidence type="ECO:0000313" key="4">
    <source>
        <dbReference type="EMBL" id="KAL3686651.1"/>
    </source>
</evidence>
<evidence type="ECO:0000259" key="3">
    <source>
        <dbReference type="PROSITE" id="PS50158"/>
    </source>
</evidence>
<keyword evidence="1" id="KW-0863">Zinc-finger</keyword>
<keyword evidence="5" id="KW-1185">Reference proteome</keyword>
<organism evidence="4 5">
    <name type="scientific">Riccia sorocarpa</name>
    <dbReference type="NCBI Taxonomy" id="122646"/>
    <lineage>
        <taxon>Eukaryota</taxon>
        <taxon>Viridiplantae</taxon>
        <taxon>Streptophyta</taxon>
        <taxon>Embryophyta</taxon>
        <taxon>Marchantiophyta</taxon>
        <taxon>Marchantiopsida</taxon>
        <taxon>Marchantiidae</taxon>
        <taxon>Marchantiales</taxon>
        <taxon>Ricciaceae</taxon>
        <taxon>Riccia</taxon>
    </lineage>
</organism>
<evidence type="ECO:0000313" key="5">
    <source>
        <dbReference type="Proteomes" id="UP001633002"/>
    </source>
</evidence>
<name>A0ABD3H970_9MARC</name>
<evidence type="ECO:0000256" key="2">
    <source>
        <dbReference type="SAM" id="MobiDB-lite"/>
    </source>
</evidence>
<feature type="region of interest" description="Disordered" evidence="2">
    <location>
        <begin position="292"/>
        <end position="330"/>
    </location>
</feature>
<dbReference type="SMART" id="SM00343">
    <property type="entry name" value="ZnF_C2HC"/>
    <property type="match status" value="1"/>
</dbReference>
<dbReference type="Proteomes" id="UP001633002">
    <property type="component" value="Unassembled WGS sequence"/>
</dbReference>
<protein>
    <recommendedName>
        <fullName evidence="3">CCHC-type domain-containing protein</fullName>
    </recommendedName>
</protein>
<proteinExistence type="predicted"/>
<evidence type="ECO:0000256" key="1">
    <source>
        <dbReference type="PROSITE-ProRule" id="PRU00047"/>
    </source>
</evidence>
<dbReference type="EMBL" id="JBJQOH010000005">
    <property type="protein sequence ID" value="KAL3686651.1"/>
    <property type="molecule type" value="Genomic_DNA"/>
</dbReference>
<dbReference type="InterPro" id="IPR036875">
    <property type="entry name" value="Znf_CCHC_sf"/>
</dbReference>
<feature type="compositionally biased region" description="Low complexity" evidence="2">
    <location>
        <begin position="318"/>
        <end position="328"/>
    </location>
</feature>
<dbReference type="AlphaFoldDB" id="A0ABD3H970"/>
<dbReference type="Gene3D" id="4.10.60.10">
    <property type="entry name" value="Zinc finger, CCHC-type"/>
    <property type="match status" value="1"/>
</dbReference>
<reference evidence="4 5" key="1">
    <citation type="submission" date="2024-09" db="EMBL/GenBank/DDBJ databases">
        <title>Chromosome-scale assembly of Riccia sorocarpa.</title>
        <authorList>
            <person name="Paukszto L."/>
        </authorList>
    </citation>
    <scope>NUCLEOTIDE SEQUENCE [LARGE SCALE GENOMIC DNA]</scope>
    <source>
        <strain evidence="4">LP-2024</strain>
        <tissue evidence="4">Aerial parts of the thallus</tissue>
    </source>
</reference>
<dbReference type="PROSITE" id="PS50158">
    <property type="entry name" value="ZF_CCHC"/>
    <property type="match status" value="1"/>
</dbReference>
<dbReference type="SUPFAM" id="SSF57756">
    <property type="entry name" value="Retrovirus zinc finger-like domains"/>
    <property type="match status" value="1"/>
</dbReference>
<accession>A0ABD3H970</accession>
<keyword evidence="1" id="KW-0862">Zinc</keyword>
<feature type="domain" description="CCHC-type" evidence="3">
    <location>
        <begin position="253"/>
        <end position="268"/>
    </location>
</feature>
<feature type="compositionally biased region" description="Basic and acidic residues" evidence="2">
    <location>
        <begin position="429"/>
        <end position="443"/>
    </location>
</feature>
<dbReference type="GO" id="GO:0008270">
    <property type="term" value="F:zinc ion binding"/>
    <property type="evidence" value="ECO:0007669"/>
    <property type="project" value="UniProtKB-KW"/>
</dbReference>
<sequence>MEVEIGREVGDKREGAIDGLQGSIAVDLAVLRSVVGGIMKKSWRPAGADLSQGMRSQVEVDKRQVVNSHGFCAWVAFLDAERERQSRYGLHQNRPFGGPSFGEVAQHGALTQETDWADRITWSMLEEELSSMPTRKEDGAETDDDIREIELNVPKASKCLGQLRKLEPHLKAAWVELREVPPFLEDQAAEMLEAIGPVAYQTLDKQAKSRYADIPGCVMIDPSLELPAKVGIRTPWNKTYLQNVVFTRILDHCFICLGKGHWARNCPDKQKVADRRAGPRGQNGKTLQYEAAVAPQQSDPPQRGEPPDPVEGFKEVSSRSNARRAGNSKLDKDDMEVELLDKVYEVKGKKKVEDELQGWEEEPQLKEHTTTGWLERLNNVEGFEHIASPAVPTLSGFSFDSREETDMMNETGDPPETELLRQILGRAPKMKEQAREKTGDHNTDPQANGRAKERVFLPLRWVLWVYDKPFSGSRRY</sequence>
<gene>
    <name evidence="4" type="ORF">R1sor_009225</name>
</gene>
<keyword evidence="1" id="KW-0479">Metal-binding</keyword>
<dbReference type="InterPro" id="IPR001878">
    <property type="entry name" value="Znf_CCHC"/>
</dbReference>